<feature type="compositionally biased region" description="Acidic residues" evidence="1">
    <location>
        <begin position="926"/>
        <end position="938"/>
    </location>
</feature>
<dbReference type="OMA" id="HAVHQHY"/>
<evidence type="ECO:0000256" key="1">
    <source>
        <dbReference type="SAM" id="MobiDB-lite"/>
    </source>
</evidence>
<accession>A0A6L0WHC5</accession>
<sequence>MGCGGRLPDRYFSRIEAQQLLEELVCVCLRNGSVYLPPFHHHPSPLTQHGCALLHPSLSFLLLLQPVMVTLFHVEHPWKGLSPGHARRAYSNIAIIDVASPPRTPHLKLDPSHSVYACKPAIMPFSNVSAEEARALCELSEGRQVSCKTTASASSSTVHTESESSADIDTLFLDAVVGVVEAVLMRYALTRVCDTATTAMRSTENGKRNQVNVGISGGAPTVERPYPFPSLFLHTPRAYVHLHRGRTHACGCSPSPASEGVDAARDEPCADDSLSLSNAHCTPGMPPTSLLYKNASVSTASHATTHEQAAVHSAKDCRMQPAPLPYDSLARFPPQLHRNTSAVLHNPALDNARRMVNVSLTPEPIGRAELVAASDKSAPPSSSSVQEMVQVVLQGEAAVVVTTTVSSSDGAAAATWFSTGLQPASMTETRNCCVAEERTLQPAAPDTAALSEAPLLFSPDATSCALVACRVALHEGWQSLIARSAAAATAVVDVSPQATGTVAGASRFLSACGRTASAAMAHLDREEGVAEMLCQLVWESAVPAVLHAVHQHYATCVTAASVRGSHEDSDDTASCTAAVMVLKDTLARLWCAVAPPANPASTPPPPLLQVDWYVVGAIRMHNSAAPVLANVFRQFFAASPVPTPTIPHLLAEEVHLNTSHPQITSSATATTSCTLNVAHRLREDGLCFWSFNTTFQPWCVEPDGRRLYAYPITWGLLLSVATGHSWPATVHPGTRAYPLREIRSLSVENGYQWVTPLSSDALYGTRRASTDVGRAGGLQLACNIVPSTTVAQRVNKSAASTLPSLRLWSALDALATPSSGAERDRKAVSRQETTTPTTKSVTVTVHSPAATATVTLASYVRTLLSRQESWWARVRRCQMAPSEAGALAVQVPPTASSAHKRVLPLLLRRRASFARPSPAQRHQQYDEEDGRGNDDDDNRDPLVHWSGVDATVVRTLLSRPRESLLQGSTTPHCEPPDFCDQARDGLLWRASVRPADVFVEGTDGLYIE</sequence>
<reference evidence="2" key="1">
    <citation type="submission" date="2020-06" db="EMBL/GenBank/DDBJ databases">
        <authorList>
            <person name="Gonzalez-de la Fuente S."/>
            <person name="Peiro-Pastor R."/>
            <person name="Rastrojo A."/>
            <person name="Moreno J."/>
            <person name="Carrasco-Ramiro F."/>
            <person name="Requena JM."/>
            <person name="Aguado B."/>
        </authorList>
    </citation>
    <scope>NUCLEOTIDE SEQUENCE</scope>
</reference>
<dbReference type="EMBL" id="LR812937">
    <property type="protein sequence ID" value="CAC9441109.1"/>
    <property type="molecule type" value="Genomic_DNA"/>
</dbReference>
<organism evidence="2 3">
    <name type="scientific">Leishmania infantum</name>
    <dbReference type="NCBI Taxonomy" id="5671"/>
    <lineage>
        <taxon>Eukaryota</taxon>
        <taxon>Discoba</taxon>
        <taxon>Euglenozoa</taxon>
        <taxon>Kinetoplastea</taxon>
        <taxon>Metakinetoplastina</taxon>
        <taxon>Trypanosomatida</taxon>
        <taxon>Trypanosomatidae</taxon>
        <taxon>Leishmaniinae</taxon>
        <taxon>Leishmania</taxon>
    </lineage>
</organism>
<evidence type="ECO:0000313" key="2">
    <source>
        <dbReference type="EMBL" id="CAC9441109.1"/>
    </source>
</evidence>
<gene>
    <name evidence="2" type="ORF">LINF_040009650</name>
</gene>
<evidence type="ECO:0000313" key="3">
    <source>
        <dbReference type="Proteomes" id="UP000255414"/>
    </source>
</evidence>
<dbReference type="Proteomes" id="UP000255414">
    <property type="component" value="Chromosome 4"/>
</dbReference>
<name>A0A6L0WHC5_LEIIN</name>
<dbReference type="AlphaFoldDB" id="A0A6L0WHC5"/>
<protein>
    <submittedName>
        <fullName evidence="2">Hypothetical_protein_-_conserved</fullName>
    </submittedName>
</protein>
<feature type="region of interest" description="Disordered" evidence="1">
    <location>
        <begin position="913"/>
        <end position="944"/>
    </location>
</feature>
<feature type="region of interest" description="Disordered" evidence="1">
    <location>
        <begin position="819"/>
        <end position="841"/>
    </location>
</feature>
<proteinExistence type="predicted"/>